<dbReference type="Proteomes" id="UP000199423">
    <property type="component" value="Unassembled WGS sequence"/>
</dbReference>
<dbReference type="STRING" id="51670.SAMN04488557_0337"/>
<gene>
    <name evidence="2" type="ORF">SAMN04488557_0337</name>
</gene>
<name>A0A1I7MUP2_9HYPH</name>
<accession>A0A1I7MUP2</accession>
<evidence type="ECO:0000313" key="3">
    <source>
        <dbReference type="Proteomes" id="UP000199423"/>
    </source>
</evidence>
<reference evidence="3" key="1">
    <citation type="submission" date="2016-10" db="EMBL/GenBank/DDBJ databases">
        <authorList>
            <person name="Varghese N."/>
            <person name="Submissions S."/>
        </authorList>
    </citation>
    <scope>NUCLEOTIDE SEQUENCE [LARGE SCALE GENOMIC DNA]</scope>
    <source>
        <strain evidence="3">DSM 1565</strain>
    </source>
</reference>
<feature type="signal peptide" evidence="1">
    <location>
        <begin position="1"/>
        <end position="26"/>
    </location>
</feature>
<dbReference type="InterPro" id="IPR023614">
    <property type="entry name" value="Porin_dom_sf"/>
</dbReference>
<evidence type="ECO:0008006" key="4">
    <source>
        <dbReference type="Google" id="ProtNLM"/>
    </source>
</evidence>
<dbReference type="Gene3D" id="2.40.160.10">
    <property type="entry name" value="Porin"/>
    <property type="match status" value="1"/>
</dbReference>
<dbReference type="EMBL" id="FPCH01000001">
    <property type="protein sequence ID" value="SFV26123.1"/>
    <property type="molecule type" value="Genomic_DNA"/>
</dbReference>
<evidence type="ECO:0000256" key="1">
    <source>
        <dbReference type="SAM" id="SignalP"/>
    </source>
</evidence>
<proteinExistence type="predicted"/>
<organism evidence="2 3">
    <name type="scientific">Hyphomicrobium facile</name>
    <dbReference type="NCBI Taxonomy" id="51670"/>
    <lineage>
        <taxon>Bacteria</taxon>
        <taxon>Pseudomonadati</taxon>
        <taxon>Pseudomonadota</taxon>
        <taxon>Alphaproteobacteria</taxon>
        <taxon>Hyphomicrobiales</taxon>
        <taxon>Hyphomicrobiaceae</taxon>
        <taxon>Hyphomicrobium</taxon>
    </lineage>
</organism>
<evidence type="ECO:0000313" key="2">
    <source>
        <dbReference type="EMBL" id="SFV26123.1"/>
    </source>
</evidence>
<feature type="chain" id="PRO_5011459830" description="Short chain amide porin" evidence="1">
    <location>
        <begin position="27"/>
        <end position="376"/>
    </location>
</feature>
<keyword evidence="3" id="KW-1185">Reference proteome</keyword>
<sequence>MISALQRGLAAATCTFTLFGSSSAFAQEFLRFNLWDDDSWISVGAGLRGQFITEPEKSGLNDAELANARLYIQGQLTKKVGFTYNTDIDQAPNGDPTGMQTLDAMARFEFHDEFNLYGGRMLPPSDRANLDGPFNLGTWEFPFVSAYPSIFDGRDNGGAVWGDIGKFKYMIGGYQGCTADNNTCFSREANGPLVAGRVQYDFWDAEDGYYTYSSDYYGKKKILSVGVVGQFQSGAATDGVRSGDFTGFNVDVLMQHHAFTAHDNFTIEGAYYIYDTYGIDTSTADGGNGLASGNAWFILTSYLIDHKVCIGRFEPVFRYQEFDHDFGPDQVEYSVGSNFIIDGHDALLSALYSHENIDNFGDRNVDRFILGMQLQF</sequence>
<keyword evidence="1" id="KW-0732">Signal</keyword>
<protein>
    <recommendedName>
        <fullName evidence="4">Short chain amide porin</fullName>
    </recommendedName>
</protein>
<dbReference type="AlphaFoldDB" id="A0A1I7MUP2"/>